<feature type="transmembrane region" description="Helical" evidence="22">
    <location>
        <begin position="12"/>
        <end position="32"/>
    </location>
</feature>
<evidence type="ECO:0000256" key="7">
    <source>
        <dbReference type="ARBA" id="ARBA00022553"/>
    </source>
</evidence>
<dbReference type="PANTHER" id="PTHR44936:SF9">
    <property type="entry name" value="SENSOR PROTEIN CREC"/>
    <property type="match status" value="1"/>
</dbReference>
<keyword evidence="22" id="KW-0472">Membrane</keyword>
<feature type="domain" description="HAMP" evidence="24">
    <location>
        <begin position="232"/>
        <end position="284"/>
    </location>
</feature>
<evidence type="ECO:0000256" key="13">
    <source>
        <dbReference type="ARBA" id="ARBA00022842"/>
    </source>
</evidence>
<keyword evidence="14" id="KW-0904">Protein phosphatase</keyword>
<keyword evidence="11" id="KW-0378">Hydrolase</keyword>
<dbReference type="InterPro" id="IPR036890">
    <property type="entry name" value="HATPase_C_sf"/>
</dbReference>
<feature type="transmembrane region" description="Helical" evidence="22">
    <location>
        <begin position="213"/>
        <end position="234"/>
    </location>
</feature>
<dbReference type="InterPro" id="IPR050980">
    <property type="entry name" value="2C_sensor_his_kinase"/>
</dbReference>
<name>A0ABZ1CEA7_9BACT</name>
<accession>A0ABZ1CEA7</accession>
<evidence type="ECO:0000256" key="16">
    <source>
        <dbReference type="ARBA" id="ARBA00023016"/>
    </source>
</evidence>
<keyword evidence="6" id="KW-1003">Cell membrane</keyword>
<evidence type="ECO:0000259" key="23">
    <source>
        <dbReference type="PROSITE" id="PS50109"/>
    </source>
</evidence>
<dbReference type="RefSeq" id="WP_221032050.1">
    <property type="nucleotide sequence ID" value="NZ_CP139781.1"/>
</dbReference>
<keyword evidence="16" id="KW-0346">Stress response</keyword>
<dbReference type="EC" id="2.7.13.3" evidence="5"/>
<evidence type="ECO:0000256" key="15">
    <source>
        <dbReference type="ARBA" id="ARBA00023012"/>
    </source>
</evidence>
<dbReference type="Gene3D" id="1.10.8.500">
    <property type="entry name" value="HAMP domain in histidine kinase"/>
    <property type="match status" value="1"/>
</dbReference>
<dbReference type="SUPFAM" id="SSF47384">
    <property type="entry name" value="Homodimeric domain of signal transducing histidine kinase"/>
    <property type="match status" value="1"/>
</dbReference>
<evidence type="ECO:0000256" key="20">
    <source>
        <dbReference type="ARBA" id="ARBA00041776"/>
    </source>
</evidence>
<dbReference type="Pfam" id="PF02518">
    <property type="entry name" value="HATPase_c"/>
    <property type="match status" value="1"/>
</dbReference>
<dbReference type="CDD" id="cd06225">
    <property type="entry name" value="HAMP"/>
    <property type="match status" value="1"/>
</dbReference>
<sequence length="508" mass="54120">MKLRLSLAAKIGLWLGLNILLLLVVAGSLLVLSGGLHGWVERAVGDRFRGVADVLMAELNGEDEAGRERLLAGYAADYGLTFVVMLNNGTRVAGPEVVVPDEVAKHLRPPAGGEGAGRVGERLPPPILPPDDMARPQSQAPRPQPPPPQRPRPAEQGRDGRILVEVDEPAGWWMGARVPVSVRQGMPPRPGTLFAISDSVWAFGALFDLRPLVVAVGAALVISALFWLPLVMGITRDLRALERATGRIAEGKFDTRVPATRGDEIGRLGDSVNVMAARLQALVDGQKKFLADVAHELGSPIARLQLGTTILEERVPEGLRAQVEDVREEVEQMGALVAELLDFTQAELGGEAVALEAVTLASVVQEVIAREAGGAKVTVTVPEGLDVCAHERLLNRALGNLVRNAVRHGGAAVTIELKAERSREGGVTLWVRDDGPGVPEAALARLSEPFFRPDAARQRETGGTGLGLSIVRTAVEAMGGRMTLRNRSGGGFEVELWLSDQAPGFTEA</sequence>
<reference evidence="25 26" key="2">
    <citation type="submission" date="2023-12" db="EMBL/GenBank/DDBJ databases">
        <title>Description of an unclassified Opitutus bacterium of Verrucomicrobiota.</title>
        <authorList>
            <person name="Zhang D.-F."/>
        </authorList>
    </citation>
    <scope>NUCLEOTIDE SEQUENCE [LARGE SCALE GENOMIC DNA]</scope>
    <source>
        <strain evidence="25 26">WL0086</strain>
    </source>
</reference>
<evidence type="ECO:0000256" key="17">
    <source>
        <dbReference type="ARBA" id="ARBA00023026"/>
    </source>
</evidence>
<evidence type="ECO:0000256" key="18">
    <source>
        <dbReference type="ARBA" id="ARBA00023211"/>
    </source>
</evidence>
<dbReference type="SUPFAM" id="SSF158472">
    <property type="entry name" value="HAMP domain-like"/>
    <property type="match status" value="1"/>
</dbReference>
<keyword evidence="15" id="KW-0902">Two-component regulatory system</keyword>
<dbReference type="Gene3D" id="1.10.287.130">
    <property type="match status" value="1"/>
</dbReference>
<comment type="cofactor">
    <cofactor evidence="2">
        <name>Mn(2+)</name>
        <dbReference type="ChEBI" id="CHEBI:29035"/>
    </cofactor>
</comment>
<evidence type="ECO:0000256" key="9">
    <source>
        <dbReference type="ARBA" id="ARBA00022741"/>
    </source>
</evidence>
<evidence type="ECO:0000256" key="12">
    <source>
        <dbReference type="ARBA" id="ARBA00022840"/>
    </source>
</evidence>
<keyword evidence="9" id="KW-0547">Nucleotide-binding</keyword>
<evidence type="ECO:0000256" key="19">
    <source>
        <dbReference type="ARBA" id="ARBA00040454"/>
    </source>
</evidence>
<protein>
    <recommendedName>
        <fullName evidence="19">Signal transduction histidine-protein kinase/phosphatase MprB</fullName>
        <ecNumber evidence="5">2.7.13.3</ecNumber>
    </recommendedName>
    <alternativeName>
        <fullName evidence="20">Mycobacterial persistence regulator B</fullName>
    </alternativeName>
</protein>
<evidence type="ECO:0000313" key="25">
    <source>
        <dbReference type="EMBL" id="WRQ90026.1"/>
    </source>
</evidence>
<evidence type="ECO:0000259" key="24">
    <source>
        <dbReference type="PROSITE" id="PS50885"/>
    </source>
</evidence>
<organism evidence="25 26">
    <name type="scientific">Actomonas aquatica</name>
    <dbReference type="NCBI Taxonomy" id="2866162"/>
    <lineage>
        <taxon>Bacteria</taxon>
        <taxon>Pseudomonadati</taxon>
        <taxon>Verrucomicrobiota</taxon>
        <taxon>Opitutia</taxon>
        <taxon>Opitutales</taxon>
        <taxon>Opitutaceae</taxon>
        <taxon>Actomonas</taxon>
    </lineage>
</organism>
<dbReference type="Pfam" id="PF00672">
    <property type="entry name" value="HAMP"/>
    <property type="match status" value="1"/>
</dbReference>
<evidence type="ECO:0000313" key="26">
    <source>
        <dbReference type="Proteomes" id="UP000738431"/>
    </source>
</evidence>
<keyword evidence="12" id="KW-0067">ATP-binding</keyword>
<dbReference type="Gene3D" id="3.30.565.10">
    <property type="entry name" value="Histidine kinase-like ATPase, C-terminal domain"/>
    <property type="match status" value="1"/>
</dbReference>
<evidence type="ECO:0000256" key="11">
    <source>
        <dbReference type="ARBA" id="ARBA00022801"/>
    </source>
</evidence>
<evidence type="ECO:0000256" key="5">
    <source>
        <dbReference type="ARBA" id="ARBA00012438"/>
    </source>
</evidence>
<keyword evidence="10 25" id="KW-0418">Kinase</keyword>
<dbReference type="PROSITE" id="PS50109">
    <property type="entry name" value="HIS_KIN"/>
    <property type="match status" value="1"/>
</dbReference>
<dbReference type="PROSITE" id="PS50885">
    <property type="entry name" value="HAMP"/>
    <property type="match status" value="1"/>
</dbReference>
<dbReference type="InterPro" id="IPR003661">
    <property type="entry name" value="HisK_dim/P_dom"/>
</dbReference>
<keyword evidence="7" id="KW-0597">Phosphoprotein</keyword>
<dbReference type="SMART" id="SM00388">
    <property type="entry name" value="HisKA"/>
    <property type="match status" value="1"/>
</dbReference>
<feature type="region of interest" description="Disordered" evidence="21">
    <location>
        <begin position="106"/>
        <end position="159"/>
    </location>
</feature>
<dbReference type="InterPro" id="IPR004358">
    <property type="entry name" value="Sig_transdc_His_kin-like_C"/>
</dbReference>
<comment type="catalytic activity">
    <reaction evidence="1">
        <text>ATP + protein L-histidine = ADP + protein N-phospho-L-histidine.</text>
        <dbReference type="EC" id="2.7.13.3"/>
    </reaction>
</comment>
<evidence type="ECO:0000256" key="3">
    <source>
        <dbReference type="ARBA" id="ARBA00001946"/>
    </source>
</evidence>
<gene>
    <name evidence="25" type="ORF">K1X11_011460</name>
</gene>
<proteinExistence type="predicted"/>
<dbReference type="EMBL" id="CP139781">
    <property type="protein sequence ID" value="WRQ90026.1"/>
    <property type="molecule type" value="Genomic_DNA"/>
</dbReference>
<dbReference type="SMART" id="SM00304">
    <property type="entry name" value="HAMP"/>
    <property type="match status" value="1"/>
</dbReference>
<dbReference type="InterPro" id="IPR036097">
    <property type="entry name" value="HisK_dim/P_sf"/>
</dbReference>
<evidence type="ECO:0000256" key="6">
    <source>
        <dbReference type="ARBA" id="ARBA00022475"/>
    </source>
</evidence>
<keyword evidence="8" id="KW-0808">Transferase</keyword>
<evidence type="ECO:0000256" key="1">
    <source>
        <dbReference type="ARBA" id="ARBA00000085"/>
    </source>
</evidence>
<dbReference type="GO" id="GO:0016301">
    <property type="term" value="F:kinase activity"/>
    <property type="evidence" value="ECO:0007669"/>
    <property type="project" value="UniProtKB-KW"/>
</dbReference>
<evidence type="ECO:0000256" key="2">
    <source>
        <dbReference type="ARBA" id="ARBA00001936"/>
    </source>
</evidence>
<evidence type="ECO:0000256" key="4">
    <source>
        <dbReference type="ARBA" id="ARBA00004651"/>
    </source>
</evidence>
<keyword evidence="22" id="KW-1133">Transmembrane helix</keyword>
<comment type="subcellular location">
    <subcellularLocation>
        <location evidence="4">Cell membrane</location>
        <topology evidence="4">Multi-pass membrane protein</topology>
    </subcellularLocation>
</comment>
<dbReference type="Proteomes" id="UP000738431">
    <property type="component" value="Chromosome"/>
</dbReference>
<reference evidence="25 26" key="1">
    <citation type="submission" date="2021-08" db="EMBL/GenBank/DDBJ databases">
        <authorList>
            <person name="Zhang D."/>
            <person name="Zhang A."/>
            <person name="Wang L."/>
        </authorList>
    </citation>
    <scope>NUCLEOTIDE SEQUENCE [LARGE SCALE GENOMIC DNA]</scope>
    <source>
        <strain evidence="25 26">WL0086</strain>
    </source>
</reference>
<dbReference type="SMART" id="SM00387">
    <property type="entry name" value="HATPase_c"/>
    <property type="match status" value="1"/>
</dbReference>
<dbReference type="InterPro" id="IPR003594">
    <property type="entry name" value="HATPase_dom"/>
</dbReference>
<keyword evidence="17" id="KW-0843">Virulence</keyword>
<dbReference type="PANTHER" id="PTHR44936">
    <property type="entry name" value="SENSOR PROTEIN CREC"/>
    <property type="match status" value="1"/>
</dbReference>
<feature type="domain" description="Histidine kinase" evidence="23">
    <location>
        <begin position="292"/>
        <end position="502"/>
    </location>
</feature>
<evidence type="ECO:0000256" key="22">
    <source>
        <dbReference type="SAM" id="Phobius"/>
    </source>
</evidence>
<keyword evidence="13" id="KW-0460">Magnesium</keyword>
<dbReference type="PRINTS" id="PR00344">
    <property type="entry name" value="BCTRLSENSOR"/>
</dbReference>
<keyword evidence="26" id="KW-1185">Reference proteome</keyword>
<comment type="cofactor">
    <cofactor evidence="3">
        <name>Mg(2+)</name>
        <dbReference type="ChEBI" id="CHEBI:18420"/>
    </cofactor>
</comment>
<dbReference type="InterPro" id="IPR003660">
    <property type="entry name" value="HAMP_dom"/>
</dbReference>
<evidence type="ECO:0000256" key="10">
    <source>
        <dbReference type="ARBA" id="ARBA00022777"/>
    </source>
</evidence>
<keyword evidence="18" id="KW-0464">Manganese</keyword>
<keyword evidence="22" id="KW-0812">Transmembrane</keyword>
<dbReference type="CDD" id="cd00082">
    <property type="entry name" value="HisKA"/>
    <property type="match status" value="1"/>
</dbReference>
<dbReference type="Pfam" id="PF00512">
    <property type="entry name" value="HisKA"/>
    <property type="match status" value="1"/>
</dbReference>
<evidence type="ECO:0000256" key="8">
    <source>
        <dbReference type="ARBA" id="ARBA00022679"/>
    </source>
</evidence>
<feature type="compositionally biased region" description="Pro residues" evidence="21">
    <location>
        <begin position="142"/>
        <end position="151"/>
    </location>
</feature>
<dbReference type="SUPFAM" id="SSF55874">
    <property type="entry name" value="ATPase domain of HSP90 chaperone/DNA topoisomerase II/histidine kinase"/>
    <property type="match status" value="1"/>
</dbReference>
<evidence type="ECO:0000256" key="14">
    <source>
        <dbReference type="ARBA" id="ARBA00022912"/>
    </source>
</evidence>
<dbReference type="InterPro" id="IPR005467">
    <property type="entry name" value="His_kinase_dom"/>
</dbReference>
<evidence type="ECO:0000256" key="21">
    <source>
        <dbReference type="SAM" id="MobiDB-lite"/>
    </source>
</evidence>